<evidence type="ECO:0000256" key="1">
    <source>
        <dbReference type="SAM" id="Coils"/>
    </source>
</evidence>
<dbReference type="EMBL" id="CP001814">
    <property type="protein sequence ID" value="ACZ87611.1"/>
    <property type="molecule type" value="Genomic_DNA"/>
</dbReference>
<protein>
    <submittedName>
        <fullName evidence="2">Uncharacterized protein</fullName>
    </submittedName>
</protein>
<dbReference type="Proteomes" id="UP000002029">
    <property type="component" value="Chromosome"/>
</dbReference>
<evidence type="ECO:0000313" key="2">
    <source>
        <dbReference type="EMBL" id="ACZ87611.1"/>
    </source>
</evidence>
<accession>D2B587</accession>
<keyword evidence="1" id="KW-0175">Coiled coil</keyword>
<keyword evidence="3" id="KW-1185">Reference proteome</keyword>
<name>D2B587_STRRD</name>
<dbReference type="KEGG" id="sro:Sros_4783"/>
<proteinExistence type="predicted"/>
<gene>
    <name evidence="2" type="ordered locus">Sros_4783</name>
</gene>
<dbReference type="AlphaFoldDB" id="D2B587"/>
<evidence type="ECO:0000313" key="3">
    <source>
        <dbReference type="Proteomes" id="UP000002029"/>
    </source>
</evidence>
<organism evidence="2 3">
    <name type="scientific">Streptosporangium roseum (strain ATCC 12428 / DSM 43021 / JCM 3005 / KCTC 9067 / NCIMB 10171 / NRRL 2505 / NI 9100)</name>
    <dbReference type="NCBI Taxonomy" id="479432"/>
    <lineage>
        <taxon>Bacteria</taxon>
        <taxon>Bacillati</taxon>
        <taxon>Actinomycetota</taxon>
        <taxon>Actinomycetes</taxon>
        <taxon>Streptosporangiales</taxon>
        <taxon>Streptosporangiaceae</taxon>
        <taxon>Streptosporangium</taxon>
    </lineage>
</organism>
<feature type="coiled-coil region" evidence="1">
    <location>
        <begin position="63"/>
        <end position="90"/>
    </location>
</feature>
<dbReference type="HOGENOM" id="CLU_2107672_0_0_11"/>
<reference evidence="2 3" key="1">
    <citation type="journal article" date="2010" name="Stand. Genomic Sci.">
        <title>Complete genome sequence of Streptosporangium roseum type strain (NI 9100).</title>
        <authorList>
            <person name="Nolan M."/>
            <person name="Sikorski J."/>
            <person name="Jando M."/>
            <person name="Lucas S."/>
            <person name="Lapidus A."/>
            <person name="Glavina Del Rio T."/>
            <person name="Chen F."/>
            <person name="Tice H."/>
            <person name="Pitluck S."/>
            <person name="Cheng J.F."/>
            <person name="Chertkov O."/>
            <person name="Sims D."/>
            <person name="Meincke L."/>
            <person name="Brettin T."/>
            <person name="Han C."/>
            <person name="Detter J.C."/>
            <person name="Bruce D."/>
            <person name="Goodwin L."/>
            <person name="Land M."/>
            <person name="Hauser L."/>
            <person name="Chang Y.J."/>
            <person name="Jeffries C.D."/>
            <person name="Ivanova N."/>
            <person name="Mavromatis K."/>
            <person name="Mikhailova N."/>
            <person name="Chen A."/>
            <person name="Palaniappan K."/>
            <person name="Chain P."/>
            <person name="Rohde M."/>
            <person name="Goker M."/>
            <person name="Bristow J."/>
            <person name="Eisen J.A."/>
            <person name="Markowitz V."/>
            <person name="Hugenholtz P."/>
            <person name="Kyrpides N.C."/>
            <person name="Klenk H.P."/>
        </authorList>
    </citation>
    <scope>NUCLEOTIDE SEQUENCE [LARGE SCALE GENOMIC DNA]</scope>
    <source>
        <strain evidence="3">ATCC 12428 / DSM 43021 / JCM 3005 / NI 9100</strain>
    </source>
</reference>
<sequence length="115" mass="13018">MVLRIGGQVINLEYPTSPERVKEVRLREAVELVTQVRRLEGRLSEAPGEQVWRESGIGGPEDTEQLKARITTLEQQVIDLELKLQERDDDLAVARAANRELMAQFNRHPDSSSSP</sequence>